<evidence type="ECO:0000313" key="2">
    <source>
        <dbReference type="EMBL" id="KFF12452.1"/>
    </source>
</evidence>
<gene>
    <name evidence="2" type="ORF">IW15_12965</name>
</gene>
<evidence type="ECO:0000313" key="3">
    <source>
        <dbReference type="Proteomes" id="UP000028705"/>
    </source>
</evidence>
<organism evidence="2 3">
    <name type="scientific">Chryseobacterium soli</name>
    <dbReference type="NCBI Taxonomy" id="445961"/>
    <lineage>
        <taxon>Bacteria</taxon>
        <taxon>Pseudomonadati</taxon>
        <taxon>Bacteroidota</taxon>
        <taxon>Flavobacteriia</taxon>
        <taxon>Flavobacteriales</taxon>
        <taxon>Weeksellaceae</taxon>
        <taxon>Chryseobacterium group</taxon>
        <taxon>Chryseobacterium</taxon>
    </lineage>
</organism>
<dbReference type="RefSeq" id="WP_034711661.1">
    <property type="nucleotide sequence ID" value="NZ_JPRH01000004.1"/>
</dbReference>
<proteinExistence type="predicted"/>
<protein>
    <recommendedName>
        <fullName evidence="4">CBM6 domain-containing protein</fullName>
    </recommendedName>
</protein>
<accession>A0A086A6Y8</accession>
<reference evidence="2 3" key="1">
    <citation type="submission" date="2014-07" db="EMBL/GenBank/DDBJ databases">
        <title>Genome of Chryseobacterium soli DSM 19298.</title>
        <authorList>
            <person name="Stropko S.J."/>
            <person name="Pipes S.E."/>
            <person name="Newman J."/>
        </authorList>
    </citation>
    <scope>NUCLEOTIDE SEQUENCE [LARGE SCALE GENOMIC DNA]</scope>
    <source>
        <strain evidence="2 3">DSM 19298</strain>
    </source>
</reference>
<keyword evidence="1" id="KW-0732">Signal</keyword>
<dbReference type="eggNOG" id="ENOG5033THM">
    <property type="taxonomic scope" value="Bacteria"/>
</dbReference>
<feature type="chain" id="PRO_5001802265" description="CBM6 domain-containing protein" evidence="1">
    <location>
        <begin position="24"/>
        <end position="164"/>
    </location>
</feature>
<dbReference type="AlphaFoldDB" id="A0A086A6Y8"/>
<keyword evidence="3" id="KW-1185">Reference proteome</keyword>
<comment type="caution">
    <text evidence="2">The sequence shown here is derived from an EMBL/GenBank/DDBJ whole genome shotgun (WGS) entry which is preliminary data.</text>
</comment>
<sequence>MIKIGKIAFAGIVALGGFITVNAQCKTVSTLTENFDTWKDINKCWTAQQGKAMLYASEKKITFYSMTSPRENMYLVTPKIKAGNYTLTLDISDNGGETTLELFSINSTSDPKSYVSIAKPTKITGGKKVVDISLKKDSNLGLKVMLNGVHQAVYVDNFSLKPKK</sequence>
<evidence type="ECO:0008006" key="4">
    <source>
        <dbReference type="Google" id="ProtNLM"/>
    </source>
</evidence>
<dbReference type="Proteomes" id="UP000028705">
    <property type="component" value="Unassembled WGS sequence"/>
</dbReference>
<dbReference type="EMBL" id="JPRH01000004">
    <property type="protein sequence ID" value="KFF12452.1"/>
    <property type="molecule type" value="Genomic_DNA"/>
</dbReference>
<evidence type="ECO:0000256" key="1">
    <source>
        <dbReference type="SAM" id="SignalP"/>
    </source>
</evidence>
<feature type="signal peptide" evidence="1">
    <location>
        <begin position="1"/>
        <end position="23"/>
    </location>
</feature>
<dbReference type="OrthoDB" id="1255013at2"/>
<name>A0A086A6Y8_9FLAO</name>